<dbReference type="InterPro" id="IPR047272">
    <property type="entry name" value="S49_SppA_C"/>
</dbReference>
<proteinExistence type="inferred from homology"/>
<keyword evidence="7" id="KW-0812">Transmembrane</keyword>
<protein>
    <submittedName>
        <fullName evidence="9">Signal peptide peptidase SppA</fullName>
    </submittedName>
</protein>
<dbReference type="EMBL" id="CP071503">
    <property type="protein sequence ID" value="QSX35208.1"/>
    <property type="molecule type" value="Genomic_DNA"/>
</dbReference>
<dbReference type="NCBIfam" id="TIGR00706">
    <property type="entry name" value="SppA_dom"/>
    <property type="match status" value="1"/>
</dbReference>
<dbReference type="Gene3D" id="6.20.330.10">
    <property type="match status" value="1"/>
</dbReference>
<dbReference type="CDD" id="cd07023">
    <property type="entry name" value="S49_Sppa_N_C"/>
    <property type="match status" value="1"/>
</dbReference>
<keyword evidence="10" id="KW-1185">Reference proteome</keyword>
<dbReference type="Pfam" id="PF01343">
    <property type="entry name" value="Peptidase_S49"/>
    <property type="match status" value="2"/>
</dbReference>
<dbReference type="PIRSF" id="PIRSF001217">
    <property type="entry name" value="Protease_4_SppA"/>
    <property type="match status" value="1"/>
</dbReference>
<feature type="transmembrane region" description="Helical" evidence="7">
    <location>
        <begin position="25"/>
        <end position="45"/>
    </location>
</feature>
<name>A0ABX7QUN6_9GAMM</name>
<keyword evidence="6 7" id="KW-0472">Membrane</keyword>
<dbReference type="InterPro" id="IPR047217">
    <property type="entry name" value="S49_SppA_67K_type_N"/>
</dbReference>
<comment type="similarity">
    <text evidence="2">Belongs to the peptidase S49 family.</text>
</comment>
<dbReference type="SUPFAM" id="SSF52096">
    <property type="entry name" value="ClpP/crotonase"/>
    <property type="match status" value="2"/>
</dbReference>
<sequence>MSAKPLTTKNTLILIWNVINFVRKLILNIIFFPILFIVVVAVIAASATDKEVQIEDGSALLLNLAGKIVEQKTELAPLDAVMNQGNDRDENGEILLAEILDTIDSAAQDSRIKALVIDAGDMQSGGLTKLEAIGRHIIEFKKSGKPVIAMGAFYDQYRYLLASYADTIYLDKQGQTLIEGLGNYPTYYKSALEKLKVNTHVFRVGTYKSAVEPYIRDDMSEAAKEANRKWMNDVWQVFTATVAQNRGLEPRDFQLQGADYITALKNSQGDAAQMALNLKWVDKLVTEEEFRQEMLALVGKAKKGHSFKHIDYYDYANLVAPTPSIVPTEGIGIVVAKGNILNGDQPAGTIGGRSTANLLKKARFDDKIKAVVLRVDSPGGSAFASEQIRQQVLALQAAGKPVVVSMSSLAASGGYWISASADYIYANPATITGSIGIFGMVTTFEDSLAALGIHSDGVATSDIAGVSVTRALPESFKAAIQMHIERGYHNFISMVAESRHMTLEQVDSIAQGRVWSGIEAKKLGLVDELGDLDAAIGKAAELAKLTSYDLRVIEKELSPEQKMLQAVLGSAAAYLPQTTIKMSTTEKLMQQLNKVAEDFAAFDDPKNVYLYCEACSI</sequence>
<reference evidence="9 10" key="1">
    <citation type="submission" date="2021-03" db="EMBL/GenBank/DDBJ databases">
        <title>Novel species identification of genus Shewanella.</title>
        <authorList>
            <person name="Liu G."/>
            <person name="Zhang Q."/>
        </authorList>
    </citation>
    <scope>NUCLEOTIDE SEQUENCE [LARGE SCALE GENOMIC DNA]</scope>
    <source>
        <strain evidence="9 10">FJAT-51800</strain>
    </source>
</reference>
<evidence type="ECO:0000313" key="9">
    <source>
        <dbReference type="EMBL" id="QSX35208.1"/>
    </source>
</evidence>
<dbReference type="PANTHER" id="PTHR33209">
    <property type="entry name" value="PROTEASE 4"/>
    <property type="match status" value="1"/>
</dbReference>
<evidence type="ECO:0000256" key="5">
    <source>
        <dbReference type="ARBA" id="ARBA00022825"/>
    </source>
</evidence>
<evidence type="ECO:0000256" key="6">
    <source>
        <dbReference type="ARBA" id="ARBA00023136"/>
    </source>
</evidence>
<evidence type="ECO:0000256" key="4">
    <source>
        <dbReference type="ARBA" id="ARBA00022801"/>
    </source>
</evidence>
<dbReference type="RefSeq" id="WP_207356402.1">
    <property type="nucleotide sequence ID" value="NZ_CP071503.1"/>
</dbReference>
<dbReference type="CDD" id="cd07018">
    <property type="entry name" value="S49_SppA_67K_type"/>
    <property type="match status" value="1"/>
</dbReference>
<evidence type="ECO:0000313" key="10">
    <source>
        <dbReference type="Proteomes" id="UP000662770"/>
    </source>
</evidence>
<keyword evidence="4" id="KW-0378">Hydrolase</keyword>
<keyword evidence="7" id="KW-1133">Transmembrane helix</keyword>
<dbReference type="InterPro" id="IPR004634">
    <property type="entry name" value="Pept_S49_pIV"/>
</dbReference>
<dbReference type="InterPro" id="IPR004635">
    <property type="entry name" value="Pept_S49_SppA"/>
</dbReference>
<dbReference type="InterPro" id="IPR002142">
    <property type="entry name" value="Peptidase_S49"/>
</dbReference>
<keyword evidence="5" id="KW-0720">Serine protease</keyword>
<accession>A0ABX7QUN6</accession>
<feature type="domain" description="Peptidase S49" evidence="8">
    <location>
        <begin position="395"/>
        <end position="545"/>
    </location>
</feature>
<comment type="subcellular location">
    <subcellularLocation>
        <location evidence="1">Membrane</location>
    </subcellularLocation>
</comment>
<evidence type="ECO:0000256" key="3">
    <source>
        <dbReference type="ARBA" id="ARBA00022670"/>
    </source>
</evidence>
<dbReference type="PANTHER" id="PTHR33209:SF1">
    <property type="entry name" value="PEPTIDASE S49 DOMAIN-CONTAINING PROTEIN"/>
    <property type="match status" value="1"/>
</dbReference>
<gene>
    <name evidence="9" type="primary">sppA</name>
    <name evidence="9" type="ORF">JYB87_08445</name>
</gene>
<evidence type="ECO:0000259" key="8">
    <source>
        <dbReference type="Pfam" id="PF01343"/>
    </source>
</evidence>
<dbReference type="Gene3D" id="3.90.226.10">
    <property type="entry name" value="2-enoyl-CoA Hydratase, Chain A, domain 1"/>
    <property type="match status" value="3"/>
</dbReference>
<evidence type="ECO:0000256" key="7">
    <source>
        <dbReference type="SAM" id="Phobius"/>
    </source>
</evidence>
<keyword evidence="3" id="KW-0645">Protease</keyword>
<feature type="domain" description="Peptidase S49" evidence="8">
    <location>
        <begin position="140"/>
        <end position="288"/>
    </location>
</feature>
<evidence type="ECO:0000256" key="1">
    <source>
        <dbReference type="ARBA" id="ARBA00004370"/>
    </source>
</evidence>
<dbReference type="NCBIfam" id="TIGR00705">
    <property type="entry name" value="SppA_67K"/>
    <property type="match status" value="1"/>
</dbReference>
<evidence type="ECO:0000256" key="2">
    <source>
        <dbReference type="ARBA" id="ARBA00008683"/>
    </source>
</evidence>
<dbReference type="Proteomes" id="UP000662770">
    <property type="component" value="Chromosome"/>
</dbReference>
<dbReference type="InterPro" id="IPR029045">
    <property type="entry name" value="ClpP/crotonase-like_dom_sf"/>
</dbReference>
<organism evidence="9 10">
    <name type="scientific">Shewanella avicenniae</name>
    <dbReference type="NCBI Taxonomy" id="2814294"/>
    <lineage>
        <taxon>Bacteria</taxon>
        <taxon>Pseudomonadati</taxon>
        <taxon>Pseudomonadota</taxon>
        <taxon>Gammaproteobacteria</taxon>
        <taxon>Alteromonadales</taxon>
        <taxon>Shewanellaceae</taxon>
        <taxon>Shewanella</taxon>
    </lineage>
</organism>